<name>A0ABY6ZL76_9BACL</name>
<proteinExistence type="predicted"/>
<organism evidence="1 2">
    <name type="scientific">Alicyclobacillus fastidiosus</name>
    <dbReference type="NCBI Taxonomy" id="392011"/>
    <lineage>
        <taxon>Bacteria</taxon>
        <taxon>Bacillati</taxon>
        <taxon>Bacillota</taxon>
        <taxon>Bacilli</taxon>
        <taxon>Bacillales</taxon>
        <taxon>Alicyclobacillaceae</taxon>
        <taxon>Alicyclobacillus</taxon>
    </lineage>
</organism>
<protein>
    <submittedName>
        <fullName evidence="1">Uncharacterized protein</fullName>
    </submittedName>
</protein>
<gene>
    <name evidence="1" type="ORF">NZD89_09310</name>
</gene>
<sequence>MIDDILDALIAALQADTNLPEPIATYHKVEGMVQGLDTTCSVWVPKVSYKGYTNDYDEATAPIHIGIGVNDMTNETGEARVRALAEEIRMLLTADNHTLGGLIDDSFLSDWEFATYNSSQTGVLHMGEAVWQVVYYAPRSRPVQPCPTMDEMDFDETILTDTETIGG</sequence>
<evidence type="ECO:0000313" key="1">
    <source>
        <dbReference type="EMBL" id="WAH43555.1"/>
    </source>
</evidence>
<dbReference type="Proteomes" id="UP001164761">
    <property type="component" value="Chromosome"/>
</dbReference>
<dbReference type="RefSeq" id="WP_268007435.1">
    <property type="nucleotide sequence ID" value="NZ_BSUT01000001.1"/>
</dbReference>
<accession>A0ABY6ZL76</accession>
<evidence type="ECO:0000313" key="2">
    <source>
        <dbReference type="Proteomes" id="UP001164761"/>
    </source>
</evidence>
<dbReference type="EMBL" id="CP104067">
    <property type="protein sequence ID" value="WAH43555.1"/>
    <property type="molecule type" value="Genomic_DNA"/>
</dbReference>
<reference evidence="1" key="1">
    <citation type="submission" date="2022-08" db="EMBL/GenBank/DDBJ databases">
        <title>Alicyclobacillus fastidiosus DSM 17978, complete genome.</title>
        <authorList>
            <person name="Wang Q."/>
            <person name="Cai R."/>
            <person name="Wang Z."/>
        </authorList>
    </citation>
    <scope>NUCLEOTIDE SEQUENCE</scope>
    <source>
        <strain evidence="1">DSM 17978</strain>
    </source>
</reference>
<keyword evidence="2" id="KW-1185">Reference proteome</keyword>